<dbReference type="FunFam" id="2.30.140.10:FF:000001">
    <property type="entry name" value="SPE3p Spermidine synthase"/>
    <property type="match status" value="1"/>
</dbReference>
<feature type="domain" description="PABS" evidence="12">
    <location>
        <begin position="6"/>
        <end position="267"/>
    </location>
</feature>
<dbReference type="InterPro" id="IPR030374">
    <property type="entry name" value="PABS"/>
</dbReference>
<dbReference type="FunFam" id="3.40.50.150:FF:000013">
    <property type="entry name" value="Spermidine synthase"/>
    <property type="match status" value="1"/>
</dbReference>
<dbReference type="NCBIfam" id="TIGR00417">
    <property type="entry name" value="speE"/>
    <property type="match status" value="1"/>
</dbReference>
<evidence type="ECO:0000256" key="8">
    <source>
        <dbReference type="ARBA" id="ARBA00072554"/>
    </source>
</evidence>
<dbReference type="InterPro" id="IPR030373">
    <property type="entry name" value="PABS_CS"/>
</dbReference>
<dbReference type="PIRSF" id="PIRSF000502">
    <property type="entry name" value="Spermidine_synth"/>
    <property type="match status" value="1"/>
</dbReference>
<dbReference type="Gene3D" id="3.40.50.150">
    <property type="entry name" value="Vaccinia Virus protein VP39"/>
    <property type="match status" value="1"/>
</dbReference>
<organism evidence="13 14">
    <name type="scientific">Gnathostoma spinigerum</name>
    <dbReference type="NCBI Taxonomy" id="75299"/>
    <lineage>
        <taxon>Eukaryota</taxon>
        <taxon>Metazoa</taxon>
        <taxon>Ecdysozoa</taxon>
        <taxon>Nematoda</taxon>
        <taxon>Chromadorea</taxon>
        <taxon>Rhabditida</taxon>
        <taxon>Spirurina</taxon>
        <taxon>Gnathostomatomorpha</taxon>
        <taxon>Gnathostomatoidea</taxon>
        <taxon>Gnathostomatidae</taxon>
        <taxon>Gnathostoma</taxon>
    </lineage>
</organism>
<dbReference type="InterPro" id="IPR001045">
    <property type="entry name" value="Spermi_synthase"/>
</dbReference>
<evidence type="ECO:0000256" key="5">
    <source>
        <dbReference type="ARBA" id="ARBA00022679"/>
    </source>
</evidence>
<dbReference type="Gene3D" id="2.30.140.10">
    <property type="entry name" value="Spermidine synthase, tetramerisation domain"/>
    <property type="match status" value="1"/>
</dbReference>
<gene>
    <name evidence="13" type="ORF">AB6A40_003096</name>
</gene>
<dbReference type="HAMAP" id="MF_00198">
    <property type="entry name" value="Spermidine_synth"/>
    <property type="match status" value="1"/>
</dbReference>
<evidence type="ECO:0000256" key="6">
    <source>
        <dbReference type="ARBA" id="ARBA00049307"/>
    </source>
</evidence>
<dbReference type="EC" id="2.5.1.16" evidence="4"/>
<evidence type="ECO:0000256" key="1">
    <source>
        <dbReference type="ARBA" id="ARBA00005123"/>
    </source>
</evidence>
<dbReference type="GO" id="GO:0004766">
    <property type="term" value="F:spermidine synthase activity"/>
    <property type="evidence" value="ECO:0007669"/>
    <property type="project" value="UniProtKB-EC"/>
</dbReference>
<evidence type="ECO:0000256" key="3">
    <source>
        <dbReference type="ARBA" id="ARBA00011774"/>
    </source>
</evidence>
<comment type="catalytic activity">
    <reaction evidence="6">
        <text>S-adenosyl 3-(methylsulfanyl)propylamine + putrescine = S-methyl-5'-thioadenosine + spermidine + H(+)</text>
        <dbReference type="Rhea" id="RHEA:12721"/>
        <dbReference type="ChEBI" id="CHEBI:15378"/>
        <dbReference type="ChEBI" id="CHEBI:17509"/>
        <dbReference type="ChEBI" id="CHEBI:57443"/>
        <dbReference type="ChEBI" id="CHEBI:57834"/>
        <dbReference type="ChEBI" id="CHEBI:326268"/>
        <dbReference type="EC" id="2.5.1.16"/>
    </reaction>
</comment>
<comment type="pathway">
    <text evidence="1">Amine and polyamine biosynthesis; spermidine biosynthesis; spermidine from putrescine: step 1/1.</text>
</comment>
<dbReference type="Pfam" id="PF01564">
    <property type="entry name" value="Spermine_synth"/>
    <property type="match status" value="1"/>
</dbReference>
<proteinExistence type="inferred from homology"/>
<evidence type="ECO:0000259" key="12">
    <source>
        <dbReference type="PROSITE" id="PS51006"/>
    </source>
</evidence>
<dbReference type="InterPro" id="IPR029063">
    <property type="entry name" value="SAM-dependent_MTases_sf"/>
</dbReference>
<dbReference type="InterPro" id="IPR030668">
    <property type="entry name" value="Spermi_synthase_euk"/>
</dbReference>
<keyword evidence="5 10" id="KW-0808">Transferase</keyword>
<evidence type="ECO:0000256" key="7">
    <source>
        <dbReference type="ARBA" id="ARBA00053963"/>
    </source>
</evidence>
<evidence type="ECO:0000256" key="11">
    <source>
        <dbReference type="RuleBase" id="RU003836"/>
    </source>
</evidence>
<sequence length="315" mass="35458">MNKLVSGWFTEFSPDDVEKISGKGDGKNKTLKSDGESMGSAWSGQAFSLDVDEILFHEKSKYQDVLVFRSRTYGNVLVLDGIIQCTERDEFAYQEMLCHLPMFCHPNPQQVLIIGGGDGGILREVLKHDCVERVTMCEIDQMVIDVSKKYLPHMSCAFNSPKLNLFVGDGFEFLKGHKGEFDVVITDSSDPIGPAENLFGKSYYSLLHESLKTNGVLASQGECPWIDMRLISQLWECCKSIFPSQGYAISSVPTYTTGFIGYMICCKGKKRDLSVPCRELDDADIKKMKLRYYNSQIHRAAFVLPQFMKEVLNSV</sequence>
<name>A0ABD6EIJ7_9BILA</name>
<dbReference type="GO" id="GO:0006596">
    <property type="term" value="P:polyamine biosynthetic process"/>
    <property type="evidence" value="ECO:0007669"/>
    <property type="project" value="UniProtKB-UniRule"/>
</dbReference>
<dbReference type="EMBL" id="JBGFUD010001511">
    <property type="protein sequence ID" value="MFH4976387.1"/>
    <property type="molecule type" value="Genomic_DNA"/>
</dbReference>
<dbReference type="PROSITE" id="PS51006">
    <property type="entry name" value="PABS_2"/>
    <property type="match status" value="1"/>
</dbReference>
<dbReference type="NCBIfam" id="NF002010">
    <property type="entry name" value="PRK00811.1"/>
    <property type="match status" value="1"/>
</dbReference>
<comment type="subunit">
    <text evidence="3">Homodimer or homotetramer.</text>
</comment>
<dbReference type="AlphaFoldDB" id="A0ABD6EIJ7"/>
<comment type="function">
    <text evidence="7">Catalyzes the production of spermidine from putrescine and decarboxylated S-adenosylmethionine (dcSAM). Has a strong preference for putrescine as substrate, and has very low activity towards 1,3-diaminopropane. Has extremely low activity towards spermidine.</text>
</comment>
<evidence type="ECO:0000256" key="10">
    <source>
        <dbReference type="PROSITE-ProRule" id="PRU00354"/>
    </source>
</evidence>
<dbReference type="Proteomes" id="UP001608902">
    <property type="component" value="Unassembled WGS sequence"/>
</dbReference>
<dbReference type="InterPro" id="IPR037163">
    <property type="entry name" value="Spermidine_synt_N_sf"/>
</dbReference>
<comment type="caution">
    <text evidence="13">The sequence shown here is derived from an EMBL/GenBank/DDBJ whole genome shotgun (WGS) entry which is preliminary data.</text>
</comment>
<dbReference type="PANTHER" id="PTHR11558">
    <property type="entry name" value="SPERMIDINE/SPERMINE SYNTHASE"/>
    <property type="match status" value="1"/>
</dbReference>
<keyword evidence="14" id="KW-1185">Reference proteome</keyword>
<dbReference type="SUPFAM" id="SSF53335">
    <property type="entry name" value="S-adenosyl-L-methionine-dependent methyltransferases"/>
    <property type="match status" value="1"/>
</dbReference>
<dbReference type="PANTHER" id="PTHR11558:SF11">
    <property type="entry name" value="SPERMIDINE SYNTHASE"/>
    <property type="match status" value="1"/>
</dbReference>
<accession>A0ABD6EIJ7</accession>
<dbReference type="InterPro" id="IPR035246">
    <property type="entry name" value="Spermidine_synt_N"/>
</dbReference>
<comment type="similarity">
    <text evidence="2 11">Belongs to the spermidine/spermine synthase family.</text>
</comment>
<evidence type="ECO:0000256" key="4">
    <source>
        <dbReference type="ARBA" id="ARBA00012455"/>
    </source>
</evidence>
<protein>
    <recommendedName>
        <fullName evidence="8">Spermidine synthase</fullName>
        <ecNumber evidence="4">2.5.1.16</ecNumber>
    </recommendedName>
    <alternativeName>
        <fullName evidence="9">Putrescine aminopropyltransferase</fullName>
    </alternativeName>
</protein>
<dbReference type="CDD" id="cd02440">
    <property type="entry name" value="AdoMet_MTases"/>
    <property type="match status" value="1"/>
</dbReference>
<evidence type="ECO:0000313" key="13">
    <source>
        <dbReference type="EMBL" id="MFH4976387.1"/>
    </source>
</evidence>
<dbReference type="Pfam" id="PF17284">
    <property type="entry name" value="Spermine_synt_N"/>
    <property type="match status" value="1"/>
</dbReference>
<evidence type="ECO:0000256" key="2">
    <source>
        <dbReference type="ARBA" id="ARBA00007867"/>
    </source>
</evidence>
<evidence type="ECO:0000313" key="14">
    <source>
        <dbReference type="Proteomes" id="UP001608902"/>
    </source>
</evidence>
<evidence type="ECO:0000256" key="9">
    <source>
        <dbReference type="ARBA" id="ARBA00082964"/>
    </source>
</evidence>
<keyword evidence="10" id="KW-0620">Polyamine biosynthesis</keyword>
<reference evidence="13 14" key="1">
    <citation type="submission" date="2024-08" db="EMBL/GenBank/DDBJ databases">
        <title>Gnathostoma spinigerum genome.</title>
        <authorList>
            <person name="Gonzalez-Bertolin B."/>
            <person name="Monzon S."/>
            <person name="Zaballos A."/>
            <person name="Jimenez P."/>
            <person name="Dekumyoy P."/>
            <person name="Varona S."/>
            <person name="Cuesta I."/>
            <person name="Sumanam S."/>
            <person name="Adisakwattana P."/>
            <person name="Gasser R.B."/>
            <person name="Hernandez-Gonzalez A."/>
            <person name="Young N.D."/>
            <person name="Perteguer M.J."/>
        </authorList>
    </citation>
    <scope>NUCLEOTIDE SEQUENCE [LARGE SCALE GENOMIC DNA]</scope>
    <source>
        <strain evidence="13">AL3</strain>
        <tissue evidence="13">Liver</tissue>
    </source>
</reference>
<feature type="active site" description="Proton acceptor" evidence="10">
    <location>
        <position position="187"/>
    </location>
</feature>
<dbReference type="PROSITE" id="PS01330">
    <property type="entry name" value="PABS_1"/>
    <property type="match status" value="1"/>
</dbReference>